<keyword evidence="1" id="KW-0805">Transcription regulation</keyword>
<sequence>MPTPERTSLAAIVTAGRDLLEQGGPATVSMQAVAERVGVKAPSLYKRVRDRDALLQLIAEATVDDLGARLAASDGTLGGLARAYRDFAHDKPEGFRLMYAVSGSAEALQRASEPVLGAARAAVGDERALDAARLLTAWATGFLSMELAGAFRLGGSVDEAFEYGLARLEEALAP</sequence>
<dbReference type="GO" id="GO:0003700">
    <property type="term" value="F:DNA-binding transcription factor activity"/>
    <property type="evidence" value="ECO:0007669"/>
    <property type="project" value="TreeGrafter"/>
</dbReference>
<dbReference type="InterPro" id="IPR009057">
    <property type="entry name" value="Homeodomain-like_sf"/>
</dbReference>
<dbReference type="Pfam" id="PF00440">
    <property type="entry name" value="TetR_N"/>
    <property type="match status" value="1"/>
</dbReference>
<keyword evidence="2 4" id="KW-0238">DNA-binding</keyword>
<dbReference type="Gene3D" id="1.10.357.10">
    <property type="entry name" value="Tetracycline Repressor, domain 2"/>
    <property type="match status" value="1"/>
</dbReference>
<dbReference type="Pfam" id="PF13305">
    <property type="entry name" value="TetR_C_33"/>
    <property type="match status" value="1"/>
</dbReference>
<evidence type="ECO:0000259" key="5">
    <source>
        <dbReference type="PROSITE" id="PS50977"/>
    </source>
</evidence>
<dbReference type="PANTHER" id="PTHR30055:SF239">
    <property type="entry name" value="TRANSCRIPTIONAL REGULATORY PROTEIN"/>
    <property type="match status" value="1"/>
</dbReference>
<dbReference type="SUPFAM" id="SSF48498">
    <property type="entry name" value="Tetracyclin repressor-like, C-terminal domain"/>
    <property type="match status" value="1"/>
</dbReference>
<name>A0A1Y5P1R1_9MICO</name>
<dbReference type="InterPro" id="IPR050109">
    <property type="entry name" value="HTH-type_TetR-like_transc_reg"/>
</dbReference>
<accession>A0A1Y5P1R1</accession>
<dbReference type="InterPro" id="IPR036271">
    <property type="entry name" value="Tet_transcr_reg_TetR-rel_C_sf"/>
</dbReference>
<dbReference type="GO" id="GO:0000976">
    <property type="term" value="F:transcription cis-regulatory region binding"/>
    <property type="evidence" value="ECO:0007669"/>
    <property type="project" value="TreeGrafter"/>
</dbReference>
<dbReference type="PROSITE" id="PS50977">
    <property type="entry name" value="HTH_TETR_2"/>
    <property type="match status" value="1"/>
</dbReference>
<keyword evidence="3" id="KW-0804">Transcription</keyword>
<dbReference type="RefSeq" id="WP_295572235.1">
    <property type="nucleotide sequence ID" value="NZ_FLQR01000001.1"/>
</dbReference>
<protein>
    <submittedName>
        <fullName evidence="6">Transcriptional regulator, TetR family</fullName>
    </submittedName>
</protein>
<dbReference type="AlphaFoldDB" id="A0A1Y5P1R1"/>
<evidence type="ECO:0000256" key="4">
    <source>
        <dbReference type="PROSITE-ProRule" id="PRU00335"/>
    </source>
</evidence>
<organism evidence="6">
    <name type="scientific">uncultured Microbacterium sp</name>
    <dbReference type="NCBI Taxonomy" id="191216"/>
    <lineage>
        <taxon>Bacteria</taxon>
        <taxon>Bacillati</taxon>
        <taxon>Actinomycetota</taxon>
        <taxon>Actinomycetes</taxon>
        <taxon>Micrococcales</taxon>
        <taxon>Microbacteriaceae</taxon>
        <taxon>Microbacterium</taxon>
        <taxon>environmental samples</taxon>
    </lineage>
</organism>
<proteinExistence type="predicted"/>
<evidence type="ECO:0000256" key="1">
    <source>
        <dbReference type="ARBA" id="ARBA00023015"/>
    </source>
</evidence>
<reference evidence="6" key="1">
    <citation type="submission" date="2016-03" db="EMBL/GenBank/DDBJ databases">
        <authorList>
            <person name="Ploux O."/>
        </authorList>
    </citation>
    <scope>NUCLEOTIDE SEQUENCE</scope>
    <source>
        <strain evidence="6">UC1</strain>
    </source>
</reference>
<evidence type="ECO:0000256" key="2">
    <source>
        <dbReference type="ARBA" id="ARBA00023125"/>
    </source>
</evidence>
<dbReference type="InterPro" id="IPR001647">
    <property type="entry name" value="HTH_TetR"/>
</dbReference>
<dbReference type="EMBL" id="FLQR01000001">
    <property type="protein sequence ID" value="SBS69888.1"/>
    <property type="molecule type" value="Genomic_DNA"/>
</dbReference>
<evidence type="ECO:0000313" key="6">
    <source>
        <dbReference type="EMBL" id="SBS69888.1"/>
    </source>
</evidence>
<evidence type="ECO:0000256" key="3">
    <source>
        <dbReference type="ARBA" id="ARBA00023163"/>
    </source>
</evidence>
<dbReference type="PANTHER" id="PTHR30055">
    <property type="entry name" value="HTH-TYPE TRANSCRIPTIONAL REGULATOR RUTR"/>
    <property type="match status" value="1"/>
</dbReference>
<feature type="domain" description="HTH tetR-type" evidence="5">
    <location>
        <begin position="6"/>
        <end position="66"/>
    </location>
</feature>
<dbReference type="Gene3D" id="1.10.10.60">
    <property type="entry name" value="Homeodomain-like"/>
    <property type="match status" value="1"/>
</dbReference>
<feature type="DNA-binding region" description="H-T-H motif" evidence="4">
    <location>
        <begin position="29"/>
        <end position="48"/>
    </location>
</feature>
<dbReference type="SUPFAM" id="SSF46689">
    <property type="entry name" value="Homeodomain-like"/>
    <property type="match status" value="1"/>
</dbReference>
<dbReference type="InterPro" id="IPR025996">
    <property type="entry name" value="MT1864/Rv1816-like_C"/>
</dbReference>
<gene>
    <name evidence="6" type="ORF">MIPYR_10069</name>
</gene>